<dbReference type="PANTHER" id="PTHR46328:SF27">
    <property type="entry name" value="OS12G0287500 PROTEIN"/>
    <property type="match status" value="1"/>
</dbReference>
<name>A0A7J6W1F6_THATH</name>
<accession>A0A7J6W1F6</accession>
<evidence type="ECO:0000313" key="3">
    <source>
        <dbReference type="Proteomes" id="UP000554482"/>
    </source>
</evidence>
<sequence>MEHNGSNVEDLSKKPTRDVVPVLGMSFDTVKEAYEYYNSYAFVVGFSVRKKRSNTSESLPKRIVKCQYCCSCEGKYKQILTPEKKRDERRFGCLAEFEIKLKDEKYVLTKFIVEHNHEFVLHGIPIYLDLTDQSKNVREDL</sequence>
<dbReference type="Pfam" id="PF03101">
    <property type="entry name" value="FAR1"/>
    <property type="match status" value="1"/>
</dbReference>
<reference evidence="2 3" key="1">
    <citation type="submission" date="2020-06" db="EMBL/GenBank/DDBJ databases">
        <title>Transcriptomic and genomic resources for Thalictrum thalictroides and T. hernandezii: Facilitating candidate gene discovery in an emerging model plant lineage.</title>
        <authorList>
            <person name="Arias T."/>
            <person name="Riano-Pachon D.M."/>
            <person name="Di Stilio V.S."/>
        </authorList>
    </citation>
    <scope>NUCLEOTIDE SEQUENCE [LARGE SCALE GENOMIC DNA]</scope>
    <source>
        <strain evidence="3">cv. WT478/WT964</strain>
        <tissue evidence="2">Leaves</tissue>
    </source>
</reference>
<organism evidence="2 3">
    <name type="scientific">Thalictrum thalictroides</name>
    <name type="common">Rue-anemone</name>
    <name type="synonym">Anemone thalictroides</name>
    <dbReference type="NCBI Taxonomy" id="46969"/>
    <lineage>
        <taxon>Eukaryota</taxon>
        <taxon>Viridiplantae</taxon>
        <taxon>Streptophyta</taxon>
        <taxon>Embryophyta</taxon>
        <taxon>Tracheophyta</taxon>
        <taxon>Spermatophyta</taxon>
        <taxon>Magnoliopsida</taxon>
        <taxon>Ranunculales</taxon>
        <taxon>Ranunculaceae</taxon>
        <taxon>Thalictroideae</taxon>
        <taxon>Thalictrum</taxon>
    </lineage>
</organism>
<dbReference type="PANTHER" id="PTHR46328">
    <property type="entry name" value="FAR-RED IMPAIRED RESPONSIVE (FAR1) FAMILY PROTEIN-RELATED"/>
    <property type="match status" value="1"/>
</dbReference>
<evidence type="ECO:0000313" key="2">
    <source>
        <dbReference type="EMBL" id="KAF5191226.1"/>
    </source>
</evidence>
<evidence type="ECO:0000259" key="1">
    <source>
        <dbReference type="Pfam" id="PF03101"/>
    </source>
</evidence>
<proteinExistence type="predicted"/>
<dbReference type="InterPro" id="IPR004330">
    <property type="entry name" value="FAR1_DNA_bnd_dom"/>
</dbReference>
<dbReference type="EMBL" id="JABWDY010023041">
    <property type="protein sequence ID" value="KAF5191226.1"/>
    <property type="molecule type" value="Genomic_DNA"/>
</dbReference>
<gene>
    <name evidence="2" type="ORF">FRX31_019187</name>
</gene>
<protein>
    <recommendedName>
        <fullName evidence="1">FAR1 domain-containing protein</fullName>
    </recommendedName>
</protein>
<feature type="domain" description="FAR1" evidence="1">
    <location>
        <begin position="35"/>
        <end position="120"/>
    </location>
</feature>
<dbReference type="Proteomes" id="UP000554482">
    <property type="component" value="Unassembled WGS sequence"/>
</dbReference>
<keyword evidence="3" id="KW-1185">Reference proteome</keyword>
<comment type="caution">
    <text evidence="2">The sequence shown here is derived from an EMBL/GenBank/DDBJ whole genome shotgun (WGS) entry which is preliminary data.</text>
</comment>
<dbReference type="OrthoDB" id="1894539at2759"/>
<dbReference type="AlphaFoldDB" id="A0A7J6W1F6"/>